<evidence type="ECO:0000256" key="1">
    <source>
        <dbReference type="ARBA" id="ARBA00010759"/>
    </source>
</evidence>
<sequence>MSLQEYVERILAGPDPAPIVAAGHPVLRGVAAPYTGQLAPATLADLIELMRRTMRAAPGVGLAAPQIGIPLALAVIEDPGGLDPELAAVRDRAPLAFRVLVNPRYEPAAPERASFYEGCLSLPGWQAVVARHRSVRLTGQDGSGEPLDEIVTGWPARIVQHETDHLGGTLYIDRAELRSLAADEGIGASFGAEPTPLTAARVLGFDLA</sequence>
<dbReference type="Pfam" id="PF01327">
    <property type="entry name" value="Pep_deformylase"/>
    <property type="match status" value="1"/>
</dbReference>
<keyword evidence="8" id="KW-1185">Reference proteome</keyword>
<name>A0A8A4ZDE5_9MICO</name>
<feature type="binding site" evidence="6">
    <location>
        <position position="165"/>
    </location>
    <ligand>
        <name>Fe cation</name>
        <dbReference type="ChEBI" id="CHEBI:24875"/>
    </ligand>
</feature>
<dbReference type="PANTHER" id="PTHR10458:SF2">
    <property type="entry name" value="PEPTIDE DEFORMYLASE, MITOCHONDRIAL"/>
    <property type="match status" value="1"/>
</dbReference>
<dbReference type="PANTHER" id="PTHR10458">
    <property type="entry name" value="PEPTIDE DEFORMYLASE"/>
    <property type="match status" value="1"/>
</dbReference>
<accession>A0A8A4ZDE5</accession>
<protein>
    <recommendedName>
        <fullName evidence="6">Peptide deformylase</fullName>
        <shortName evidence="6">PDF</shortName>
        <ecNumber evidence="6">3.5.1.88</ecNumber>
    </recommendedName>
    <alternativeName>
        <fullName evidence="6">Polypeptide deformylase</fullName>
    </alternativeName>
</protein>
<keyword evidence="3 6" id="KW-0378">Hydrolase</keyword>
<dbReference type="SUPFAM" id="SSF56420">
    <property type="entry name" value="Peptide deformylase"/>
    <property type="match status" value="1"/>
</dbReference>
<evidence type="ECO:0000256" key="5">
    <source>
        <dbReference type="ARBA" id="ARBA00023004"/>
    </source>
</evidence>
<dbReference type="PRINTS" id="PR01576">
    <property type="entry name" value="PDEFORMYLASE"/>
</dbReference>
<reference evidence="7" key="1">
    <citation type="submission" date="2021-03" db="EMBL/GenBank/DDBJ databases">
        <title>Pengzhenrongella sicca gen. nov., sp. nov., a new member of suborder Micrococcineae isolated from High-Arctic tundra soil.</title>
        <authorList>
            <person name="Peng F."/>
        </authorList>
    </citation>
    <scope>NUCLEOTIDE SEQUENCE</scope>
    <source>
        <strain evidence="7">LRZ-2</strain>
    </source>
</reference>
<dbReference type="PIRSF" id="PIRSF004749">
    <property type="entry name" value="Pep_def"/>
    <property type="match status" value="1"/>
</dbReference>
<evidence type="ECO:0000256" key="2">
    <source>
        <dbReference type="ARBA" id="ARBA00022723"/>
    </source>
</evidence>
<keyword evidence="5 6" id="KW-0408">Iron</keyword>
<keyword evidence="2 6" id="KW-0479">Metal-binding</keyword>
<dbReference type="NCBIfam" id="NF001159">
    <property type="entry name" value="PRK00150.1-3"/>
    <property type="match status" value="1"/>
</dbReference>
<keyword evidence="4 6" id="KW-0648">Protein biosynthesis</keyword>
<feature type="binding site" evidence="6">
    <location>
        <position position="161"/>
    </location>
    <ligand>
        <name>Fe cation</name>
        <dbReference type="ChEBI" id="CHEBI:24875"/>
    </ligand>
</feature>
<dbReference type="HAMAP" id="MF_00163">
    <property type="entry name" value="Pep_deformylase"/>
    <property type="match status" value="1"/>
</dbReference>
<dbReference type="EC" id="3.5.1.88" evidence="6"/>
<evidence type="ECO:0000256" key="4">
    <source>
        <dbReference type="ARBA" id="ARBA00022917"/>
    </source>
</evidence>
<evidence type="ECO:0000313" key="8">
    <source>
        <dbReference type="Proteomes" id="UP000663937"/>
    </source>
</evidence>
<dbReference type="RefSeq" id="WP_227423315.1">
    <property type="nucleotide sequence ID" value="NZ_CP071868.1"/>
</dbReference>
<gene>
    <name evidence="6" type="primary">def</name>
    <name evidence="7" type="ORF">J4E96_17365</name>
</gene>
<evidence type="ECO:0000256" key="6">
    <source>
        <dbReference type="HAMAP-Rule" id="MF_00163"/>
    </source>
</evidence>
<comment type="catalytic activity">
    <reaction evidence="6">
        <text>N-terminal N-formyl-L-methionyl-[peptide] + H2O = N-terminal L-methionyl-[peptide] + formate</text>
        <dbReference type="Rhea" id="RHEA:24420"/>
        <dbReference type="Rhea" id="RHEA-COMP:10639"/>
        <dbReference type="Rhea" id="RHEA-COMP:10640"/>
        <dbReference type="ChEBI" id="CHEBI:15377"/>
        <dbReference type="ChEBI" id="CHEBI:15740"/>
        <dbReference type="ChEBI" id="CHEBI:49298"/>
        <dbReference type="ChEBI" id="CHEBI:64731"/>
        <dbReference type="EC" id="3.5.1.88"/>
    </reaction>
</comment>
<evidence type="ECO:0000256" key="3">
    <source>
        <dbReference type="ARBA" id="ARBA00022801"/>
    </source>
</evidence>
<evidence type="ECO:0000313" key="7">
    <source>
        <dbReference type="EMBL" id="QTE29049.1"/>
    </source>
</evidence>
<dbReference type="FunFam" id="3.90.45.10:FF:000003">
    <property type="entry name" value="Peptide deformylase"/>
    <property type="match status" value="1"/>
</dbReference>
<dbReference type="KEGG" id="psic:J4E96_17365"/>
<dbReference type="GO" id="GO:0042586">
    <property type="term" value="F:peptide deformylase activity"/>
    <property type="evidence" value="ECO:0007669"/>
    <property type="project" value="UniProtKB-UniRule"/>
</dbReference>
<dbReference type="CDD" id="cd00487">
    <property type="entry name" value="Pep_deformylase"/>
    <property type="match status" value="1"/>
</dbReference>
<dbReference type="InterPro" id="IPR023635">
    <property type="entry name" value="Peptide_deformylase"/>
</dbReference>
<dbReference type="Proteomes" id="UP000663937">
    <property type="component" value="Chromosome"/>
</dbReference>
<comment type="cofactor">
    <cofactor evidence="6">
        <name>Fe(2+)</name>
        <dbReference type="ChEBI" id="CHEBI:29033"/>
    </cofactor>
    <text evidence="6">Binds 1 Fe(2+) ion.</text>
</comment>
<feature type="active site" evidence="6">
    <location>
        <position position="162"/>
    </location>
</feature>
<organism evidence="7 8">
    <name type="scientific">Pengzhenrongella sicca</name>
    <dbReference type="NCBI Taxonomy" id="2819238"/>
    <lineage>
        <taxon>Bacteria</taxon>
        <taxon>Bacillati</taxon>
        <taxon>Actinomycetota</taxon>
        <taxon>Actinomycetes</taxon>
        <taxon>Micrococcales</taxon>
        <taxon>Pengzhenrongella</taxon>
    </lineage>
</organism>
<dbReference type="InterPro" id="IPR036821">
    <property type="entry name" value="Peptide_deformylase_sf"/>
</dbReference>
<dbReference type="GO" id="GO:0046872">
    <property type="term" value="F:metal ion binding"/>
    <property type="evidence" value="ECO:0007669"/>
    <property type="project" value="UniProtKB-KW"/>
</dbReference>
<feature type="binding site" evidence="6">
    <location>
        <position position="119"/>
    </location>
    <ligand>
        <name>Fe cation</name>
        <dbReference type="ChEBI" id="CHEBI:24875"/>
    </ligand>
</feature>
<dbReference type="GO" id="GO:0006412">
    <property type="term" value="P:translation"/>
    <property type="evidence" value="ECO:0007669"/>
    <property type="project" value="UniProtKB-UniRule"/>
</dbReference>
<dbReference type="EMBL" id="CP071868">
    <property type="protein sequence ID" value="QTE29049.1"/>
    <property type="molecule type" value="Genomic_DNA"/>
</dbReference>
<dbReference type="AlphaFoldDB" id="A0A8A4ZDE5"/>
<dbReference type="Gene3D" id="3.90.45.10">
    <property type="entry name" value="Peptide deformylase"/>
    <property type="match status" value="1"/>
</dbReference>
<proteinExistence type="inferred from homology"/>
<comment type="function">
    <text evidence="6">Removes the formyl group from the N-terminal Met of newly synthesized proteins. Requires at least a dipeptide for an efficient rate of reaction. N-terminal L-methionine is a prerequisite for activity but the enzyme has broad specificity at other positions.</text>
</comment>
<comment type="similarity">
    <text evidence="1 6">Belongs to the polypeptide deformylase family.</text>
</comment>